<accession>A0A1B1P8W8</accession>
<evidence type="ECO:0000259" key="1">
    <source>
        <dbReference type="Pfam" id="PF24448"/>
    </source>
</evidence>
<evidence type="ECO:0000313" key="3">
    <source>
        <dbReference type="Proteomes" id="UP000202533"/>
    </source>
</evidence>
<dbReference type="EMBL" id="KX258185">
    <property type="protein sequence ID" value="ANT40541.1"/>
    <property type="molecule type" value="Genomic_DNA"/>
</dbReference>
<proteinExistence type="predicted"/>
<reference evidence="2 3" key="1">
    <citation type="submission" date="2016-05" db="EMBL/GenBank/DDBJ databases">
        <title>Complete genome sequence of Klebsiella pneumoniae bacteriophage vB_KpnM_KpV477.</title>
        <authorList>
            <person name="Komisarova E.V."/>
            <person name="Krasilnikova V.M."/>
            <person name="Kislichkina A.A."/>
            <person name="Bogun A.G."/>
            <person name="Volozhantsev N.V."/>
        </authorList>
    </citation>
    <scope>NUCLEOTIDE SEQUENCE [LARGE SCALE GENOMIC DNA]</scope>
</reference>
<evidence type="ECO:0000313" key="2">
    <source>
        <dbReference type="EMBL" id="ANT40541.1"/>
    </source>
</evidence>
<keyword evidence="3" id="KW-1185">Reference proteome</keyword>
<dbReference type="Pfam" id="PF24448">
    <property type="entry name" value="T4_y05I_C"/>
    <property type="match status" value="1"/>
</dbReference>
<dbReference type="GeneID" id="29067066"/>
<dbReference type="KEGG" id="vg:29067066"/>
<dbReference type="InterPro" id="IPR057820">
    <property type="entry name" value="T4_y05I_C"/>
</dbReference>
<dbReference type="Proteomes" id="UP000202533">
    <property type="component" value="Segment"/>
</dbReference>
<name>A0A1B1P8W8_9CAUD</name>
<gene>
    <name evidence="2" type="ORF">kpv477_104</name>
</gene>
<sequence length="76" mass="8638">MASKLVWDGKSRKGDAVIEDESPHVIDLYLTVFHTYEHNTIIEIERDGDCVAIDKSDAIELVKYLTAMIPTMKQDN</sequence>
<organism evidence="2 3">
    <name type="scientific">Klebsiella phage vB_KpnM_KpV477</name>
    <dbReference type="NCBI Taxonomy" id="1852625"/>
    <lineage>
        <taxon>Viruses</taxon>
        <taxon>Duplodnaviria</taxon>
        <taxon>Heunggongvirae</taxon>
        <taxon>Uroviricota</taxon>
        <taxon>Caudoviricetes</taxon>
        <taxon>Pantevenvirales</taxon>
        <taxon>Straboviridae</taxon>
        <taxon>Tevenvirinae</taxon>
        <taxon>Jiaodavirus</taxon>
        <taxon>Jiaodavirus kpv477</taxon>
    </lineage>
</organism>
<dbReference type="RefSeq" id="YP_009288780.1">
    <property type="nucleotide sequence ID" value="NC_031087.1"/>
</dbReference>
<feature type="domain" description="T4 y05I-like putative transcription factor C-terminal" evidence="1">
    <location>
        <begin position="4"/>
        <end position="72"/>
    </location>
</feature>
<protein>
    <recommendedName>
        <fullName evidence="1">T4 y05I-like putative transcription factor C-terminal domain-containing protein</fullName>
    </recommendedName>
</protein>